<evidence type="ECO:0000313" key="4">
    <source>
        <dbReference type="Proteomes" id="UP000308054"/>
    </source>
</evidence>
<evidence type="ECO:0000256" key="1">
    <source>
        <dbReference type="SAM" id="MobiDB-lite"/>
    </source>
</evidence>
<protein>
    <submittedName>
        <fullName evidence="3">Copper chaperone PCu(A)C</fullName>
    </submittedName>
</protein>
<dbReference type="PANTHER" id="PTHR36302">
    <property type="entry name" value="BLR7088 PROTEIN"/>
    <property type="match status" value="1"/>
</dbReference>
<dbReference type="InterPro" id="IPR036182">
    <property type="entry name" value="PCuAC_sf"/>
</dbReference>
<dbReference type="SUPFAM" id="SSF110087">
    <property type="entry name" value="DR1885-like metal-binding protein"/>
    <property type="match status" value="1"/>
</dbReference>
<sequence length="186" mass="19779">MRLLLLTATAAALAACSPDAGARQQPGPEETRIDEAAPEMASPGVQRVEADGQAGSFTDAWIRTPPAGRDIAAGYVTIETREADALVRADTVAADGVELHTMSMDGNVMRMRRIDRIETSAEPVALRPGGDHLMIFGLSEEARLSGTVTVNLYFESGFTAPVEFQVSDRMPGMDGPPGQSEPGEHR</sequence>
<dbReference type="Pfam" id="PF04314">
    <property type="entry name" value="PCuAC"/>
    <property type="match status" value="1"/>
</dbReference>
<dbReference type="AlphaFoldDB" id="A0A4V3RY37"/>
<dbReference type="PROSITE" id="PS51257">
    <property type="entry name" value="PROKAR_LIPOPROTEIN"/>
    <property type="match status" value="1"/>
</dbReference>
<proteinExistence type="predicted"/>
<feature type="signal peptide" evidence="2">
    <location>
        <begin position="1"/>
        <end position="22"/>
    </location>
</feature>
<comment type="caution">
    <text evidence="3">The sequence shown here is derived from an EMBL/GenBank/DDBJ whole genome shotgun (WGS) entry which is preliminary data.</text>
</comment>
<keyword evidence="2" id="KW-0732">Signal</keyword>
<feature type="chain" id="PRO_5020972121" evidence="2">
    <location>
        <begin position="23"/>
        <end position="186"/>
    </location>
</feature>
<keyword evidence="4" id="KW-1185">Reference proteome</keyword>
<organism evidence="3 4">
    <name type="scientific">Marinicauda algicola</name>
    <dbReference type="NCBI Taxonomy" id="2029849"/>
    <lineage>
        <taxon>Bacteria</taxon>
        <taxon>Pseudomonadati</taxon>
        <taxon>Pseudomonadota</taxon>
        <taxon>Alphaproteobacteria</taxon>
        <taxon>Maricaulales</taxon>
        <taxon>Maricaulaceae</taxon>
        <taxon>Marinicauda</taxon>
    </lineage>
</organism>
<dbReference type="InterPro" id="IPR007410">
    <property type="entry name" value="LpqE-like"/>
</dbReference>
<gene>
    <name evidence="3" type="ORF">E5163_07050</name>
</gene>
<feature type="region of interest" description="Disordered" evidence="1">
    <location>
        <begin position="167"/>
        <end position="186"/>
    </location>
</feature>
<dbReference type="EMBL" id="SRXW01000002">
    <property type="protein sequence ID" value="TGY88889.1"/>
    <property type="molecule type" value="Genomic_DNA"/>
</dbReference>
<dbReference type="Gene3D" id="2.60.40.1890">
    <property type="entry name" value="PCu(A)C copper chaperone"/>
    <property type="match status" value="1"/>
</dbReference>
<dbReference type="RefSeq" id="WP_135995429.1">
    <property type="nucleotide sequence ID" value="NZ_CP071057.1"/>
</dbReference>
<accession>A0A4V3RY37</accession>
<name>A0A4V3RY37_9PROT</name>
<dbReference type="PANTHER" id="PTHR36302:SF1">
    <property type="entry name" value="COPPER CHAPERONE PCU(A)C"/>
    <property type="match status" value="1"/>
</dbReference>
<dbReference type="InterPro" id="IPR058248">
    <property type="entry name" value="Lxx211020-like"/>
</dbReference>
<dbReference type="OrthoDB" id="9796962at2"/>
<evidence type="ECO:0000256" key="2">
    <source>
        <dbReference type="SAM" id="SignalP"/>
    </source>
</evidence>
<reference evidence="3 4" key="1">
    <citation type="journal article" date="2017" name="Int. J. Syst. Evol. Microbiol.">
        <title>Marinicauda algicola sp. nov., isolated from a marine red alga Rhodosorus marinus.</title>
        <authorList>
            <person name="Jeong S.E."/>
            <person name="Jeon S.H."/>
            <person name="Chun B.H."/>
            <person name="Kim D.W."/>
            <person name="Jeon C.O."/>
        </authorList>
    </citation>
    <scope>NUCLEOTIDE SEQUENCE [LARGE SCALE GENOMIC DNA]</scope>
    <source>
        <strain evidence="3 4">JCM 31718</strain>
    </source>
</reference>
<dbReference type="Proteomes" id="UP000308054">
    <property type="component" value="Unassembled WGS sequence"/>
</dbReference>
<evidence type="ECO:0000313" key="3">
    <source>
        <dbReference type="EMBL" id="TGY88889.1"/>
    </source>
</evidence>